<feature type="compositionally biased region" description="Low complexity" evidence="1">
    <location>
        <begin position="9"/>
        <end position="31"/>
    </location>
</feature>
<comment type="caution">
    <text evidence="2">The sequence shown here is derived from an EMBL/GenBank/DDBJ whole genome shotgun (WGS) entry which is preliminary data.</text>
</comment>
<organism evidence="2 3">
    <name type="scientific">Sphingomonas dokdonensis</name>
    <dbReference type="NCBI Taxonomy" id="344880"/>
    <lineage>
        <taxon>Bacteria</taxon>
        <taxon>Pseudomonadati</taxon>
        <taxon>Pseudomonadota</taxon>
        <taxon>Alphaproteobacteria</taxon>
        <taxon>Sphingomonadales</taxon>
        <taxon>Sphingomonadaceae</taxon>
        <taxon>Sphingomonas</taxon>
    </lineage>
</organism>
<gene>
    <name evidence="2" type="ORF">SPDO_32570</name>
</gene>
<evidence type="ECO:0000313" key="3">
    <source>
        <dbReference type="Proteomes" id="UP000197290"/>
    </source>
</evidence>
<feature type="compositionally biased region" description="Pro residues" evidence="1">
    <location>
        <begin position="56"/>
        <end position="65"/>
    </location>
</feature>
<dbReference type="AlphaFoldDB" id="A0A245ZCZ8"/>
<feature type="compositionally biased region" description="Basic and acidic residues" evidence="1">
    <location>
        <begin position="67"/>
        <end position="85"/>
    </location>
</feature>
<feature type="region of interest" description="Disordered" evidence="1">
    <location>
        <begin position="1"/>
        <end position="85"/>
    </location>
</feature>
<keyword evidence="3" id="KW-1185">Reference proteome</keyword>
<dbReference type="Proteomes" id="UP000197290">
    <property type="component" value="Unassembled WGS sequence"/>
</dbReference>
<name>A0A245ZCZ8_9SPHN</name>
<evidence type="ECO:0000313" key="2">
    <source>
        <dbReference type="EMBL" id="OWK27574.1"/>
    </source>
</evidence>
<protein>
    <submittedName>
        <fullName evidence="2">Uncharacterized protein</fullName>
    </submittedName>
</protein>
<dbReference type="RefSeq" id="WP_088368558.1">
    <property type="nucleotide sequence ID" value="NZ_NBBI01000013.1"/>
</dbReference>
<sequence length="133" mass="13403">MTTKTKRTPAPAGGPSAPAAAIAAPDAQSAPETAEADPSLAAEGTAPTATAAAEPTAPPAEPPLPAADEKPSSEQEQASEHEITEARVLVAFDEHDVDDIVTAPVEVIEQLAIAGRVDPHPDAIAFAKSLLDA</sequence>
<proteinExistence type="predicted"/>
<feature type="compositionally biased region" description="Low complexity" evidence="1">
    <location>
        <begin position="41"/>
        <end position="55"/>
    </location>
</feature>
<dbReference type="EMBL" id="NBBI01000013">
    <property type="protein sequence ID" value="OWK27574.1"/>
    <property type="molecule type" value="Genomic_DNA"/>
</dbReference>
<accession>A0A245ZCZ8</accession>
<reference evidence="2 3" key="1">
    <citation type="submission" date="2017-03" db="EMBL/GenBank/DDBJ databases">
        <title>Genome sequence of Sphingomonas dokdonensis DSM 21029.</title>
        <authorList>
            <person name="Poehlein A."/>
            <person name="Wuebbeler J.H."/>
            <person name="Steinbuechel A."/>
            <person name="Daniel R."/>
        </authorList>
    </citation>
    <scope>NUCLEOTIDE SEQUENCE [LARGE SCALE GENOMIC DNA]</scope>
    <source>
        <strain evidence="2 3">DSM 21029</strain>
    </source>
</reference>
<evidence type="ECO:0000256" key="1">
    <source>
        <dbReference type="SAM" id="MobiDB-lite"/>
    </source>
</evidence>